<gene>
    <name evidence="12" type="ORF">IDH45_06960</name>
</gene>
<feature type="transmembrane region" description="Helical" evidence="9">
    <location>
        <begin position="258"/>
        <end position="277"/>
    </location>
</feature>
<dbReference type="GO" id="GO:0140359">
    <property type="term" value="F:ABC-type transporter activity"/>
    <property type="evidence" value="ECO:0007669"/>
    <property type="project" value="InterPro"/>
</dbReference>
<keyword evidence="13" id="KW-1185">Reference proteome</keyword>
<dbReference type="InterPro" id="IPR027417">
    <property type="entry name" value="P-loop_NTPase"/>
</dbReference>
<dbReference type="AlphaFoldDB" id="A0A927C806"/>
<evidence type="ECO:0000256" key="8">
    <source>
        <dbReference type="ARBA" id="ARBA00023136"/>
    </source>
</evidence>
<feature type="transmembrane region" description="Helical" evidence="9">
    <location>
        <begin position="136"/>
        <end position="154"/>
    </location>
</feature>
<dbReference type="InterPro" id="IPR039421">
    <property type="entry name" value="Type_1_exporter"/>
</dbReference>
<feature type="domain" description="ABC transporter" evidence="10">
    <location>
        <begin position="312"/>
        <end position="547"/>
    </location>
</feature>
<dbReference type="SUPFAM" id="SSF90123">
    <property type="entry name" value="ABC transporter transmembrane region"/>
    <property type="match status" value="1"/>
</dbReference>
<name>A0A927C806_9BACL</name>
<evidence type="ECO:0000256" key="4">
    <source>
        <dbReference type="ARBA" id="ARBA00022692"/>
    </source>
</evidence>
<dbReference type="SMART" id="SM00382">
    <property type="entry name" value="AAA"/>
    <property type="match status" value="1"/>
</dbReference>
<evidence type="ECO:0000259" key="10">
    <source>
        <dbReference type="PROSITE" id="PS50893"/>
    </source>
</evidence>
<evidence type="ECO:0000256" key="7">
    <source>
        <dbReference type="ARBA" id="ARBA00022989"/>
    </source>
</evidence>
<dbReference type="InterPro" id="IPR003439">
    <property type="entry name" value="ABC_transporter-like_ATP-bd"/>
</dbReference>
<dbReference type="PROSITE" id="PS50929">
    <property type="entry name" value="ABC_TM1F"/>
    <property type="match status" value="1"/>
</dbReference>
<dbReference type="EMBL" id="JACXJA010000007">
    <property type="protein sequence ID" value="MBD2861717.1"/>
    <property type="molecule type" value="Genomic_DNA"/>
</dbReference>
<feature type="transmembrane region" description="Helical" evidence="9">
    <location>
        <begin position="36"/>
        <end position="58"/>
    </location>
</feature>
<evidence type="ECO:0000313" key="12">
    <source>
        <dbReference type="EMBL" id="MBD2861717.1"/>
    </source>
</evidence>
<dbReference type="InterPro" id="IPR017871">
    <property type="entry name" value="ABC_transporter-like_CS"/>
</dbReference>
<evidence type="ECO:0000256" key="2">
    <source>
        <dbReference type="ARBA" id="ARBA00022448"/>
    </source>
</evidence>
<keyword evidence="6 12" id="KW-0067">ATP-binding</keyword>
<evidence type="ECO:0000256" key="1">
    <source>
        <dbReference type="ARBA" id="ARBA00004651"/>
    </source>
</evidence>
<dbReference type="GO" id="GO:0016887">
    <property type="term" value="F:ATP hydrolysis activity"/>
    <property type="evidence" value="ECO:0007669"/>
    <property type="project" value="InterPro"/>
</dbReference>
<feature type="transmembrane region" description="Helical" evidence="9">
    <location>
        <begin position="109"/>
        <end position="130"/>
    </location>
</feature>
<dbReference type="SUPFAM" id="SSF52540">
    <property type="entry name" value="P-loop containing nucleoside triphosphate hydrolases"/>
    <property type="match status" value="1"/>
</dbReference>
<dbReference type="InterPro" id="IPR036640">
    <property type="entry name" value="ABC1_TM_sf"/>
</dbReference>
<dbReference type="Gene3D" id="3.40.50.300">
    <property type="entry name" value="P-loop containing nucleotide triphosphate hydrolases"/>
    <property type="match status" value="1"/>
</dbReference>
<dbReference type="PANTHER" id="PTHR24221">
    <property type="entry name" value="ATP-BINDING CASSETTE SUB-FAMILY B"/>
    <property type="match status" value="1"/>
</dbReference>
<evidence type="ECO:0000256" key="5">
    <source>
        <dbReference type="ARBA" id="ARBA00022741"/>
    </source>
</evidence>
<keyword evidence="8 9" id="KW-0472">Membrane</keyword>
<keyword evidence="4 9" id="KW-0812">Transmembrane</keyword>
<dbReference type="FunFam" id="1.20.1560.10:FF:000011">
    <property type="entry name" value="Multidrug ABC transporter ATP-binding protein"/>
    <property type="match status" value="1"/>
</dbReference>
<dbReference type="InterPro" id="IPR011527">
    <property type="entry name" value="ABC1_TM_dom"/>
</dbReference>
<sequence length="561" mass="62345">MTIVNVLNVIPPKMIGNVIDSIRLDQLSAPQLTKTVAFLFALGIFLYILNFIWVYSLFGNSFLLEKMLRSRLFGHLTRMAPSFFHRNRTGDLMALATNDVPAISQTAGYGVLTLVSTVSGTTVVLITMVTLIDYKLMLAALLPLPFLAFAISVLGKQMRKRFLAAQAAFGKMNDHALESISGMRVLRSYVQETKDMEAFGGVTQDVMDKNRRVAFVGALFQPVVQTIVGISYAIGIGYGSYLVFHSELTLGQLVSFNIYLGMLIWPMISFGEFINVLQRGSASADRVDAALRQQTDVPEPREPVNVEEPLVIEFDRLTFRYPGASADSLCDISVRLNRGETLGVVGRTGSGKSTLLKQLLRQYPIPENRLRISGVPIENISQERVKSWIGYVPQEHLLLSKSIRDNIMFGFPEAGDNRLHQAIEAACFTGDIEQMKEGLDTVIGEYGVMLSGGQKQRVGIARAIVTDPEILLLDDALSAVDARTESRILQNIRSERSGKTTIIATHRLSAVSHAHRIIVLEEGRIAEQGTHEQLMELGGWYRRQYDIQQMESNLMNELEKG</sequence>
<dbReference type="CDD" id="cd18541">
    <property type="entry name" value="ABC_6TM_TmrB_like"/>
    <property type="match status" value="1"/>
</dbReference>
<dbReference type="GO" id="GO:0005524">
    <property type="term" value="F:ATP binding"/>
    <property type="evidence" value="ECO:0007669"/>
    <property type="project" value="UniProtKB-KW"/>
</dbReference>
<proteinExistence type="predicted"/>
<dbReference type="GO" id="GO:0005886">
    <property type="term" value="C:plasma membrane"/>
    <property type="evidence" value="ECO:0007669"/>
    <property type="project" value="UniProtKB-SubCell"/>
</dbReference>
<organism evidence="12 13">
    <name type="scientific">Paenibacillus oceani</name>
    <dbReference type="NCBI Taxonomy" id="2772510"/>
    <lineage>
        <taxon>Bacteria</taxon>
        <taxon>Bacillati</taxon>
        <taxon>Bacillota</taxon>
        <taxon>Bacilli</taxon>
        <taxon>Bacillales</taxon>
        <taxon>Paenibacillaceae</taxon>
        <taxon>Paenibacillus</taxon>
    </lineage>
</organism>
<accession>A0A927C806</accession>
<dbReference type="InterPro" id="IPR003593">
    <property type="entry name" value="AAA+_ATPase"/>
</dbReference>
<feature type="domain" description="ABC transmembrane type-1" evidence="11">
    <location>
        <begin position="1"/>
        <end position="279"/>
    </location>
</feature>
<keyword evidence="7 9" id="KW-1133">Transmembrane helix</keyword>
<feature type="transmembrane region" description="Helical" evidence="9">
    <location>
        <begin position="213"/>
        <end position="238"/>
    </location>
</feature>
<dbReference type="PANTHER" id="PTHR24221:SF578">
    <property type="entry name" value="MULTIDRUG RESISTANCE ABC TRANSPORTER ATP-BINDING_PERMEASE PROTEIN YHEI-RELATED"/>
    <property type="match status" value="1"/>
</dbReference>
<evidence type="ECO:0000313" key="13">
    <source>
        <dbReference type="Proteomes" id="UP000639396"/>
    </source>
</evidence>
<keyword evidence="3" id="KW-1003">Cell membrane</keyword>
<dbReference type="Pfam" id="PF00005">
    <property type="entry name" value="ABC_tran"/>
    <property type="match status" value="1"/>
</dbReference>
<evidence type="ECO:0000256" key="9">
    <source>
        <dbReference type="SAM" id="Phobius"/>
    </source>
</evidence>
<dbReference type="FunFam" id="3.40.50.300:FF:000221">
    <property type="entry name" value="Multidrug ABC transporter ATP-binding protein"/>
    <property type="match status" value="1"/>
</dbReference>
<protein>
    <submittedName>
        <fullName evidence="12">ATP-binding cassette domain-containing protein</fullName>
    </submittedName>
</protein>
<comment type="caution">
    <text evidence="12">The sequence shown here is derived from an EMBL/GenBank/DDBJ whole genome shotgun (WGS) entry which is preliminary data.</text>
</comment>
<dbReference type="Proteomes" id="UP000639396">
    <property type="component" value="Unassembled WGS sequence"/>
</dbReference>
<dbReference type="Gene3D" id="1.20.1560.10">
    <property type="entry name" value="ABC transporter type 1, transmembrane domain"/>
    <property type="match status" value="1"/>
</dbReference>
<evidence type="ECO:0000259" key="11">
    <source>
        <dbReference type="PROSITE" id="PS50929"/>
    </source>
</evidence>
<evidence type="ECO:0000256" key="3">
    <source>
        <dbReference type="ARBA" id="ARBA00022475"/>
    </source>
</evidence>
<keyword evidence="5" id="KW-0547">Nucleotide-binding</keyword>
<keyword evidence="2" id="KW-0813">Transport</keyword>
<dbReference type="Pfam" id="PF00664">
    <property type="entry name" value="ABC_membrane"/>
    <property type="match status" value="1"/>
</dbReference>
<comment type="subcellular location">
    <subcellularLocation>
        <location evidence="1">Cell membrane</location>
        <topology evidence="1">Multi-pass membrane protein</topology>
    </subcellularLocation>
</comment>
<evidence type="ECO:0000256" key="6">
    <source>
        <dbReference type="ARBA" id="ARBA00022840"/>
    </source>
</evidence>
<reference evidence="12" key="1">
    <citation type="submission" date="2020-09" db="EMBL/GenBank/DDBJ databases">
        <title>A novel bacterium of genus Paenibacillus, isolated from South China Sea.</title>
        <authorList>
            <person name="Huang H."/>
            <person name="Mo K."/>
            <person name="Hu Y."/>
        </authorList>
    </citation>
    <scope>NUCLEOTIDE SEQUENCE</scope>
    <source>
        <strain evidence="12">IB182363</strain>
    </source>
</reference>
<dbReference type="PROSITE" id="PS50893">
    <property type="entry name" value="ABC_TRANSPORTER_2"/>
    <property type="match status" value="1"/>
</dbReference>
<dbReference type="PROSITE" id="PS00211">
    <property type="entry name" value="ABC_TRANSPORTER_1"/>
    <property type="match status" value="1"/>
</dbReference>